<protein>
    <submittedName>
        <fullName evidence="9">Iron ABC transporter permease</fullName>
    </submittedName>
</protein>
<feature type="transmembrane region" description="Helical" evidence="7">
    <location>
        <begin position="304"/>
        <end position="325"/>
    </location>
</feature>
<keyword evidence="10" id="KW-1185">Reference proteome</keyword>
<dbReference type="Pfam" id="PF00528">
    <property type="entry name" value="BPD_transp_1"/>
    <property type="match status" value="1"/>
</dbReference>
<feature type="domain" description="ABC transmembrane type-1" evidence="8">
    <location>
        <begin position="346"/>
        <end position="556"/>
    </location>
</feature>
<feature type="domain" description="ABC transmembrane type-1" evidence="8">
    <location>
        <begin position="69"/>
        <end position="273"/>
    </location>
</feature>
<reference evidence="9" key="1">
    <citation type="journal article" date="2014" name="Int. J. Syst. Evol. Microbiol.">
        <title>Complete genome of a new Firmicutes species belonging to the dominant human colonic microbiota ('Ruminococcus bicirculans') reveals two chromosomes and a selective capacity to utilize plant glucans.</title>
        <authorList>
            <consortium name="NISC Comparative Sequencing Program"/>
            <person name="Wegmann U."/>
            <person name="Louis P."/>
            <person name="Goesmann A."/>
            <person name="Henrissat B."/>
            <person name="Duncan S.H."/>
            <person name="Flint H.J."/>
        </authorList>
    </citation>
    <scope>NUCLEOTIDE SEQUENCE</scope>
    <source>
        <strain evidence="9">NBRC 103408</strain>
    </source>
</reference>
<dbReference type="Gene3D" id="1.10.3720.10">
    <property type="entry name" value="MetI-like"/>
    <property type="match status" value="2"/>
</dbReference>
<keyword evidence="2 7" id="KW-0813">Transport</keyword>
<evidence type="ECO:0000313" key="10">
    <source>
        <dbReference type="Proteomes" id="UP001161409"/>
    </source>
</evidence>
<gene>
    <name evidence="9" type="ORF">GCM10007924_26960</name>
</gene>
<dbReference type="InterPro" id="IPR035906">
    <property type="entry name" value="MetI-like_sf"/>
</dbReference>
<keyword evidence="3" id="KW-1003">Cell membrane</keyword>
<feature type="transmembrane region" description="Helical" evidence="7">
    <location>
        <begin position="345"/>
        <end position="370"/>
    </location>
</feature>
<feature type="transmembrane region" description="Helical" evidence="7">
    <location>
        <begin position="255"/>
        <end position="274"/>
    </location>
</feature>
<dbReference type="InterPro" id="IPR000515">
    <property type="entry name" value="MetI-like"/>
</dbReference>
<comment type="caution">
    <text evidence="9">The sequence shown here is derived from an EMBL/GenBank/DDBJ whole genome shotgun (WGS) entry which is preliminary data.</text>
</comment>
<dbReference type="PROSITE" id="PS50928">
    <property type="entry name" value="ABC_TM1"/>
    <property type="match status" value="2"/>
</dbReference>
<feature type="transmembrane region" description="Helical" evidence="7">
    <location>
        <begin position="68"/>
        <end position="92"/>
    </location>
</feature>
<evidence type="ECO:0000256" key="3">
    <source>
        <dbReference type="ARBA" id="ARBA00022475"/>
    </source>
</evidence>
<sequence>MGIAEYQQQGSLKRPGRRGNNFLSMTGAGLSMLVALLVAVPILVVFGFVFVPAGDIWSHLASTVLPVYLLNTLILFAGVSVLVVFIGVGTAWLVTMCEFPGRRLFSWAMFLPLAMPAYIIAYTYTGMFDFAGPVQTFLRDLFDWTRQDYWFPPVRSVGGAVLMLGLVLYPYVYLVSRAAFLEQSICVLEVGRTLGRGPWGIFFHIALPLARPAIVTGLALALMETLSDFGTVQYFAVDTFTTGIFRIWLGMGEPAAAAQLAAMLMGFVFLLVIVERLNRGARKYHHTTGRYQGIRRFPLSGLRAGGAFLACLLPVFLGFLLPSGWLLHESLRHPEAVLNLEFPALAFSSISVAMVASLLTLVIAMGLVYGMRGGVSGRKNPVRTAAVRVSAMGYAIPGPVLAVGVMIPFGFLDNSVDAFMRSTFGISTGLLLSGTLVALIFAYMVRFLAVALNTVEASVGKITPNMDRAARTMGVTGLKAVIRVHIPIISGSMMTALLLVFVDVMKELPATLIMRPFGFETLAVRAYELASDERLSEAAGPSLAIVAAGIIPVIILSRAIARSRPGQDGGAEG</sequence>
<accession>A0ABQ5U6Y0</accession>
<evidence type="ECO:0000256" key="1">
    <source>
        <dbReference type="ARBA" id="ARBA00004651"/>
    </source>
</evidence>
<comment type="subcellular location">
    <subcellularLocation>
        <location evidence="1 7">Cell membrane</location>
        <topology evidence="1 7">Multi-pass membrane protein</topology>
    </subcellularLocation>
</comment>
<keyword evidence="4 7" id="KW-0812">Transmembrane</keyword>
<dbReference type="SUPFAM" id="SSF161098">
    <property type="entry name" value="MetI-like"/>
    <property type="match status" value="2"/>
</dbReference>
<keyword evidence="6 7" id="KW-0472">Membrane</keyword>
<feature type="transmembrane region" description="Helical" evidence="7">
    <location>
        <begin position="480"/>
        <end position="502"/>
    </location>
</feature>
<feature type="transmembrane region" description="Helical" evidence="7">
    <location>
        <begin position="201"/>
        <end position="223"/>
    </location>
</feature>
<dbReference type="EMBL" id="BSNF01000008">
    <property type="protein sequence ID" value="GLQ07475.1"/>
    <property type="molecule type" value="Genomic_DNA"/>
</dbReference>
<feature type="transmembrane region" description="Helical" evidence="7">
    <location>
        <begin position="424"/>
        <end position="445"/>
    </location>
</feature>
<dbReference type="PANTHER" id="PTHR30183:SF2">
    <property type="entry name" value="IRON UTILIZATION PROTEIN"/>
    <property type="match status" value="1"/>
</dbReference>
<dbReference type="CDD" id="cd06261">
    <property type="entry name" value="TM_PBP2"/>
    <property type="match status" value="1"/>
</dbReference>
<keyword evidence="5 7" id="KW-1133">Transmembrane helix</keyword>
<organism evidence="9 10">
    <name type="scientific">Sneathiella chinensis</name>
    <dbReference type="NCBI Taxonomy" id="349750"/>
    <lineage>
        <taxon>Bacteria</taxon>
        <taxon>Pseudomonadati</taxon>
        <taxon>Pseudomonadota</taxon>
        <taxon>Alphaproteobacteria</taxon>
        <taxon>Sneathiellales</taxon>
        <taxon>Sneathiellaceae</taxon>
        <taxon>Sneathiella</taxon>
    </lineage>
</organism>
<evidence type="ECO:0000256" key="6">
    <source>
        <dbReference type="ARBA" id="ARBA00023136"/>
    </source>
</evidence>
<comment type="similarity">
    <text evidence="7">Belongs to the binding-protein-dependent transport system permease family.</text>
</comment>
<feature type="transmembrane region" description="Helical" evidence="7">
    <location>
        <begin position="538"/>
        <end position="556"/>
    </location>
</feature>
<evidence type="ECO:0000256" key="5">
    <source>
        <dbReference type="ARBA" id="ARBA00022989"/>
    </source>
</evidence>
<feature type="transmembrane region" description="Helical" evidence="7">
    <location>
        <begin position="21"/>
        <end position="48"/>
    </location>
</feature>
<evidence type="ECO:0000256" key="7">
    <source>
        <dbReference type="RuleBase" id="RU363032"/>
    </source>
</evidence>
<feature type="transmembrane region" description="Helical" evidence="7">
    <location>
        <begin position="104"/>
        <end position="124"/>
    </location>
</feature>
<dbReference type="Proteomes" id="UP001161409">
    <property type="component" value="Unassembled WGS sequence"/>
</dbReference>
<evidence type="ECO:0000256" key="4">
    <source>
        <dbReference type="ARBA" id="ARBA00022692"/>
    </source>
</evidence>
<proteinExistence type="inferred from homology"/>
<evidence type="ECO:0000313" key="9">
    <source>
        <dbReference type="EMBL" id="GLQ07475.1"/>
    </source>
</evidence>
<feature type="transmembrane region" description="Helical" evidence="7">
    <location>
        <begin position="391"/>
        <end position="412"/>
    </location>
</feature>
<evidence type="ECO:0000259" key="8">
    <source>
        <dbReference type="PROSITE" id="PS50928"/>
    </source>
</evidence>
<reference evidence="9" key="2">
    <citation type="submission" date="2023-01" db="EMBL/GenBank/DDBJ databases">
        <title>Draft genome sequence of Sneathiella chinensis strain NBRC 103408.</title>
        <authorList>
            <person name="Sun Q."/>
            <person name="Mori K."/>
        </authorList>
    </citation>
    <scope>NUCLEOTIDE SEQUENCE</scope>
    <source>
        <strain evidence="9">NBRC 103408</strain>
    </source>
</reference>
<name>A0ABQ5U6Y0_9PROT</name>
<evidence type="ECO:0000256" key="2">
    <source>
        <dbReference type="ARBA" id="ARBA00022448"/>
    </source>
</evidence>
<feature type="transmembrane region" description="Helical" evidence="7">
    <location>
        <begin position="157"/>
        <end position="180"/>
    </location>
</feature>
<dbReference type="PANTHER" id="PTHR30183">
    <property type="entry name" value="MOLYBDENUM TRANSPORT SYSTEM PERMEASE PROTEIN MODB"/>
    <property type="match status" value="1"/>
</dbReference>